<feature type="compositionally biased region" description="Basic and acidic residues" evidence="1">
    <location>
        <begin position="104"/>
        <end position="133"/>
    </location>
</feature>
<dbReference type="KEGG" id="obg:Verru16b_02367"/>
<evidence type="ECO:0000256" key="1">
    <source>
        <dbReference type="SAM" id="MobiDB-lite"/>
    </source>
</evidence>
<dbReference type="AlphaFoldDB" id="A0A1D8AWM0"/>
<keyword evidence="3" id="KW-1185">Reference proteome</keyword>
<accession>A0A1D8AWM0</accession>
<feature type="compositionally biased region" description="Pro residues" evidence="1">
    <location>
        <begin position="143"/>
        <end position="153"/>
    </location>
</feature>
<dbReference type="Proteomes" id="UP000095228">
    <property type="component" value="Chromosome"/>
</dbReference>
<name>A0A1D8AWM0_9BACT</name>
<dbReference type="OrthoDB" id="196940at2"/>
<protein>
    <submittedName>
        <fullName evidence="2">LTXXQ motif protein</fullName>
    </submittedName>
</protein>
<dbReference type="EMBL" id="CP016094">
    <property type="protein sequence ID" value="AOS45288.1"/>
    <property type="molecule type" value="Genomic_DNA"/>
</dbReference>
<feature type="region of interest" description="Disordered" evidence="1">
    <location>
        <begin position="104"/>
        <end position="153"/>
    </location>
</feature>
<reference evidence="2 3" key="1">
    <citation type="submission" date="2016-06" db="EMBL/GenBank/DDBJ databases">
        <title>Three novel species with peptidoglycan cell walls form the new genus Lacunisphaera gen. nov. in the family Opitutaceae of the verrucomicrobial subdivision 4.</title>
        <authorList>
            <person name="Rast P."/>
            <person name="Gloeckner I."/>
            <person name="Jogler M."/>
            <person name="Boedeker C."/>
            <person name="Jeske O."/>
            <person name="Wiegand S."/>
            <person name="Reinhardt R."/>
            <person name="Schumann P."/>
            <person name="Rohde M."/>
            <person name="Spring S."/>
            <person name="Gloeckner F.O."/>
            <person name="Jogler C."/>
        </authorList>
    </citation>
    <scope>NUCLEOTIDE SEQUENCE [LARGE SCALE GENOMIC DNA]</scope>
    <source>
        <strain evidence="2 3">IG16b</strain>
    </source>
</reference>
<gene>
    <name evidence="2" type="ORF">Verru16b_02367</name>
</gene>
<dbReference type="RefSeq" id="WP_069962455.1">
    <property type="nucleotide sequence ID" value="NZ_CP016094.1"/>
</dbReference>
<organism evidence="2 3">
    <name type="scientific">Lacunisphaera limnophila</name>
    <dbReference type="NCBI Taxonomy" id="1838286"/>
    <lineage>
        <taxon>Bacteria</taxon>
        <taxon>Pseudomonadati</taxon>
        <taxon>Verrucomicrobiota</taxon>
        <taxon>Opitutia</taxon>
        <taxon>Opitutales</taxon>
        <taxon>Opitutaceae</taxon>
        <taxon>Lacunisphaera</taxon>
    </lineage>
</organism>
<evidence type="ECO:0000313" key="3">
    <source>
        <dbReference type="Proteomes" id="UP000095228"/>
    </source>
</evidence>
<dbReference type="STRING" id="1838286.Verru16b_02367"/>
<sequence length="153" mass="17615">MNKPWKIILVLLGIFAAGGVTGGFVTLKVCRDKIANRPVPEEWEPRHLKKLSDRLALTPEQREQLRPIIRSRMEDLNRLRNQSMGETRVVVEAMQREINEKLTPEQRIKFADMNREMREMRDARERHEREKKAKAGHAKPGPEGAPPAKPPAP</sequence>
<proteinExistence type="predicted"/>
<evidence type="ECO:0000313" key="2">
    <source>
        <dbReference type="EMBL" id="AOS45288.1"/>
    </source>
</evidence>